<dbReference type="Proteomes" id="UP001595766">
    <property type="component" value="Unassembled WGS sequence"/>
</dbReference>
<gene>
    <name evidence="1" type="ORF">ACFOUP_12960</name>
</gene>
<accession>A0ABV8EMP8</accession>
<proteinExistence type="predicted"/>
<evidence type="ECO:0000313" key="1">
    <source>
        <dbReference type="EMBL" id="MFC3977289.1"/>
    </source>
</evidence>
<organism evidence="1 2">
    <name type="scientific">Belliella kenyensis</name>
    <dbReference type="NCBI Taxonomy" id="1472724"/>
    <lineage>
        <taxon>Bacteria</taxon>
        <taxon>Pseudomonadati</taxon>
        <taxon>Bacteroidota</taxon>
        <taxon>Cytophagia</taxon>
        <taxon>Cytophagales</taxon>
        <taxon>Cyclobacteriaceae</taxon>
        <taxon>Belliella</taxon>
    </lineage>
</organism>
<dbReference type="InterPro" id="IPR029063">
    <property type="entry name" value="SAM-dependent_MTases_sf"/>
</dbReference>
<evidence type="ECO:0000313" key="2">
    <source>
        <dbReference type="Proteomes" id="UP001595766"/>
    </source>
</evidence>
<dbReference type="RefSeq" id="WP_241291994.1">
    <property type="nucleotide sequence ID" value="NZ_JAKZGR010000002.1"/>
</dbReference>
<dbReference type="EMBL" id="JBHSAV010000053">
    <property type="protein sequence ID" value="MFC3977289.1"/>
    <property type="molecule type" value="Genomic_DNA"/>
</dbReference>
<evidence type="ECO:0008006" key="3">
    <source>
        <dbReference type="Google" id="ProtNLM"/>
    </source>
</evidence>
<protein>
    <recommendedName>
        <fullName evidence="3">DUF3052 domain-containing protein</fullName>
    </recommendedName>
</protein>
<keyword evidence="2" id="KW-1185">Reference proteome</keyword>
<dbReference type="SUPFAM" id="SSF53335">
    <property type="entry name" value="S-adenosyl-L-methionine-dependent methyltransferases"/>
    <property type="match status" value="1"/>
</dbReference>
<reference evidence="2" key="1">
    <citation type="journal article" date="2019" name="Int. J. Syst. Evol. Microbiol.">
        <title>The Global Catalogue of Microorganisms (GCM) 10K type strain sequencing project: providing services to taxonomists for standard genome sequencing and annotation.</title>
        <authorList>
            <consortium name="The Broad Institute Genomics Platform"/>
            <consortium name="The Broad Institute Genome Sequencing Center for Infectious Disease"/>
            <person name="Wu L."/>
            <person name="Ma J."/>
        </authorList>
    </citation>
    <scope>NUCLEOTIDE SEQUENCE [LARGE SCALE GENOMIC DNA]</scope>
    <source>
        <strain evidence="2">CECT 8551</strain>
    </source>
</reference>
<comment type="caution">
    <text evidence="1">The sequence shown here is derived from an EMBL/GenBank/DDBJ whole genome shotgun (WGS) entry which is preliminary data.</text>
</comment>
<sequence length="144" mass="16484">MTKTVSQKMGIKENSRSIFVNADQEVLENIKLPVLDIQETLEDEFDYIHLFVKTQTDFIEFFPKLKSHLKPSGMLWVSWPKGGKLGTDLNIKTVIKLGYDFGLVESICLSVNDIWSGLKFTHPKKGKAYNNSYGKLNDKHNFVD</sequence>
<name>A0ABV8EMP8_9BACT</name>